<sequence length="100" mass="11115">MPHAAQGFSLKQYSGTATLHVSDGSALFIESDDVKYDRTATSWVPPHPPESSYGGGEVQKTDFETELDSTSRNCTEQYTSLFLWTTTMLRCLFSSSMVLH</sequence>
<gene>
    <name evidence="1" type="ORF">PHYPADRAFT_102130</name>
</gene>
<accession>A9U4V0</accession>
<protein>
    <submittedName>
        <fullName evidence="1">Predicted protein</fullName>
    </submittedName>
</protein>
<reference evidence="1" key="1">
    <citation type="journal article" date="2008" name="Science">
        <title>The Physcomitrella genome reveals evolutionary insights into the conquest of land by plants.</title>
        <authorList>
            <person name="Rensing S."/>
            <person name="Lang D."/>
            <person name="Zimmer A."/>
            <person name="Terry A."/>
            <person name="Salamov A."/>
            <person name="Shapiro H."/>
            <person name="Nishiyama T."/>
            <person name="Perroud P.-F."/>
            <person name="Lindquist E."/>
            <person name="Kamisugi Y."/>
            <person name="Tanahashi T."/>
            <person name="Sakakibara K."/>
            <person name="Fujita T."/>
            <person name="Oishi K."/>
            <person name="Shin-I T."/>
            <person name="Kuroki Y."/>
            <person name="Toyoda A."/>
            <person name="Suzuki Y."/>
            <person name="Hashimoto A."/>
            <person name="Yamaguchi K."/>
            <person name="Sugano A."/>
            <person name="Kohara Y."/>
            <person name="Fujiyama A."/>
            <person name="Anterola A."/>
            <person name="Aoki S."/>
            <person name="Ashton N."/>
            <person name="Barbazuk W.B."/>
            <person name="Barker E."/>
            <person name="Bennetzen J."/>
            <person name="Bezanilla M."/>
            <person name="Blankenship R."/>
            <person name="Cho S.H."/>
            <person name="Dutcher S."/>
            <person name="Estelle M."/>
            <person name="Fawcett J.A."/>
            <person name="Gundlach H."/>
            <person name="Hanada K."/>
            <person name="Heyl A."/>
            <person name="Hicks K.A."/>
            <person name="Hugh J."/>
            <person name="Lohr M."/>
            <person name="Mayer K."/>
            <person name="Melkozernov A."/>
            <person name="Murata T."/>
            <person name="Nelson D."/>
            <person name="Pils B."/>
            <person name="Prigge M."/>
            <person name="Reiss B."/>
            <person name="Renner T."/>
            <person name="Rombauts S."/>
            <person name="Rushton P."/>
            <person name="Sanderfoot A."/>
            <person name="Schween G."/>
            <person name="Shiu S.-H."/>
            <person name="Stueber K."/>
            <person name="Theodoulou F.L."/>
            <person name="Tu H."/>
            <person name="Van de Peer Y."/>
            <person name="Verrier P.J."/>
            <person name="Waters E."/>
            <person name="Wood A."/>
            <person name="Yang L."/>
            <person name="Cove D."/>
            <person name="Cuming A."/>
            <person name="Hasebe M."/>
            <person name="Lucas S."/>
            <person name="Mishler D.B."/>
            <person name="Reski R."/>
            <person name="Grigoriev I."/>
            <person name="Quatrano R.S."/>
            <person name="Boore J.L."/>
        </authorList>
    </citation>
    <scope>NUCLEOTIDE SEQUENCE [LARGE SCALE GENOMIC DNA]</scope>
</reference>
<dbReference type="AlphaFoldDB" id="A9U4V0"/>
<name>A9U4V0_PHYPA</name>
<organism>
    <name type="scientific">Physcomitrium patens</name>
    <name type="common">Spreading-leaved earth moss</name>
    <name type="synonym">Physcomitrella patens</name>
    <dbReference type="NCBI Taxonomy" id="3218"/>
    <lineage>
        <taxon>Eukaryota</taxon>
        <taxon>Viridiplantae</taxon>
        <taxon>Streptophyta</taxon>
        <taxon>Embryophyta</taxon>
        <taxon>Bryophyta</taxon>
        <taxon>Bryophytina</taxon>
        <taxon>Bryopsida</taxon>
        <taxon>Funariidae</taxon>
        <taxon>Funariales</taxon>
        <taxon>Funariaceae</taxon>
        <taxon>Physcomitrium</taxon>
    </lineage>
</organism>
<proteinExistence type="predicted"/>
<evidence type="ECO:0000313" key="1">
    <source>
        <dbReference type="EMBL" id="EDQ49294.1"/>
    </source>
</evidence>
<dbReference type="EMBL" id="DS545409">
    <property type="protein sequence ID" value="EDQ49294.1"/>
    <property type="molecule type" value="Genomic_DNA"/>
</dbReference>